<evidence type="ECO:0000256" key="1">
    <source>
        <dbReference type="ARBA" id="ARBA00000189"/>
    </source>
</evidence>
<keyword evidence="15" id="KW-1185">Reference proteome</keyword>
<evidence type="ECO:0000256" key="7">
    <source>
        <dbReference type="ARBA" id="ARBA00022723"/>
    </source>
</evidence>
<keyword evidence="7 11" id="KW-0479">Metal-binding</keyword>
<dbReference type="PANTHER" id="PTHR31388:SF5">
    <property type="entry name" value="PEROXIDASE"/>
    <property type="match status" value="1"/>
</dbReference>
<organism evidence="14 15">
    <name type="scientific">Salix brachista</name>
    <dbReference type="NCBI Taxonomy" id="2182728"/>
    <lineage>
        <taxon>Eukaryota</taxon>
        <taxon>Viridiplantae</taxon>
        <taxon>Streptophyta</taxon>
        <taxon>Embryophyta</taxon>
        <taxon>Tracheophyta</taxon>
        <taxon>Spermatophyta</taxon>
        <taxon>Magnoliopsida</taxon>
        <taxon>eudicotyledons</taxon>
        <taxon>Gunneridae</taxon>
        <taxon>Pentapetalae</taxon>
        <taxon>rosids</taxon>
        <taxon>fabids</taxon>
        <taxon>Malpighiales</taxon>
        <taxon>Salicaceae</taxon>
        <taxon>Saliceae</taxon>
        <taxon>Salix</taxon>
    </lineage>
</organism>
<comment type="function">
    <text evidence="3">Removal of H(2)O(2), oxidation of toxic reductants, biosynthesis and degradation of lignin, suberization, auxin catabolism, response to environmental stresses such as wounding, pathogen attack and oxidative stress. These functions might be dependent on each isozyme/isoform in each plant tissue.</text>
</comment>
<dbReference type="SUPFAM" id="SSF48113">
    <property type="entry name" value="Heme-dependent peroxidases"/>
    <property type="match status" value="1"/>
</dbReference>
<evidence type="ECO:0000256" key="2">
    <source>
        <dbReference type="ARBA" id="ARBA00001970"/>
    </source>
</evidence>
<dbReference type="AlphaFoldDB" id="A0A5N5KMG6"/>
<evidence type="ECO:0000256" key="5">
    <source>
        <dbReference type="ARBA" id="ARBA00022559"/>
    </source>
</evidence>
<name>A0A5N5KMG6_9ROSI</name>
<keyword evidence="11" id="KW-0106">Calcium</keyword>
<dbReference type="PRINTS" id="PR00461">
    <property type="entry name" value="PLPEROXIDASE"/>
</dbReference>
<sequence length="123" mass="14029">MAAACPFFEFWKKDIANLESTDHIRTSTLQPIEHDYAGFQVDIESRAYIMMSSKKLAQLCITFWVVVLFCPSVHSQLQVGFYRNSCRRAESIVRGAVRDALGQDRGMAAGLVRLHFHDCFVRV</sequence>
<dbReference type="InterPro" id="IPR019794">
    <property type="entry name" value="Peroxidases_AS"/>
</dbReference>
<evidence type="ECO:0000256" key="11">
    <source>
        <dbReference type="PIRSR" id="PIRSR600823-3"/>
    </source>
</evidence>
<feature type="domain" description="Plant heme peroxidase family profile" evidence="13">
    <location>
        <begin position="76"/>
        <end position="123"/>
    </location>
</feature>
<feature type="active site" description="Proton acceptor" evidence="10">
    <location>
        <position position="117"/>
    </location>
</feature>
<evidence type="ECO:0000256" key="3">
    <source>
        <dbReference type="ARBA" id="ARBA00002322"/>
    </source>
</evidence>
<evidence type="ECO:0000256" key="4">
    <source>
        <dbReference type="ARBA" id="ARBA00012313"/>
    </source>
</evidence>
<dbReference type="InterPro" id="IPR000823">
    <property type="entry name" value="Peroxidase_pln"/>
</dbReference>
<dbReference type="Gene3D" id="1.10.520.10">
    <property type="match status" value="1"/>
</dbReference>
<comment type="cofactor">
    <cofactor evidence="2">
        <name>heme b</name>
        <dbReference type="ChEBI" id="CHEBI:60344"/>
    </cofactor>
</comment>
<dbReference type="PROSITE" id="PS50873">
    <property type="entry name" value="PEROXIDASE_4"/>
    <property type="match status" value="1"/>
</dbReference>
<evidence type="ECO:0000313" key="15">
    <source>
        <dbReference type="Proteomes" id="UP000326939"/>
    </source>
</evidence>
<dbReference type="PANTHER" id="PTHR31388">
    <property type="entry name" value="PEROXIDASE 72-RELATED"/>
    <property type="match status" value="1"/>
</dbReference>
<dbReference type="Proteomes" id="UP000326939">
    <property type="component" value="Chromosome 12"/>
</dbReference>
<keyword evidence="6" id="KW-0349">Heme</keyword>
<feature type="binding site" evidence="11">
    <location>
        <position position="118"/>
    </location>
    <ligand>
        <name>Ca(2+)</name>
        <dbReference type="ChEBI" id="CHEBI:29108"/>
        <label>1</label>
    </ligand>
</feature>
<dbReference type="EC" id="1.11.1.7" evidence="4"/>
<dbReference type="EMBL" id="VDCV01000012">
    <property type="protein sequence ID" value="KAB5531511.1"/>
    <property type="molecule type" value="Genomic_DNA"/>
</dbReference>
<proteinExistence type="predicted"/>
<keyword evidence="9" id="KW-0408">Iron</keyword>
<protein>
    <recommendedName>
        <fullName evidence="4">peroxidase</fullName>
        <ecNumber evidence="4">1.11.1.7</ecNumber>
    </recommendedName>
</protein>
<evidence type="ECO:0000256" key="8">
    <source>
        <dbReference type="ARBA" id="ARBA00023002"/>
    </source>
</evidence>
<evidence type="ECO:0000256" key="9">
    <source>
        <dbReference type="ARBA" id="ARBA00023004"/>
    </source>
</evidence>
<evidence type="ECO:0000313" key="14">
    <source>
        <dbReference type="EMBL" id="KAB5531511.1"/>
    </source>
</evidence>
<keyword evidence="8" id="KW-0560">Oxidoreductase</keyword>
<feature type="binding site" evidence="11">
    <location>
        <position position="121"/>
    </location>
    <ligand>
        <name>Ca(2+)</name>
        <dbReference type="ChEBI" id="CHEBI:29108"/>
        <label>1</label>
    </ligand>
</feature>
<evidence type="ECO:0000256" key="12">
    <source>
        <dbReference type="PIRSR" id="PIRSR600823-4"/>
    </source>
</evidence>
<comment type="cofactor">
    <cofactor evidence="11">
        <name>Ca(2+)</name>
        <dbReference type="ChEBI" id="CHEBI:29108"/>
    </cofactor>
    <text evidence="11">Binds 2 calcium ions per subunit.</text>
</comment>
<accession>A0A5N5KMG6</accession>
<dbReference type="GO" id="GO:0140825">
    <property type="term" value="F:lactoperoxidase activity"/>
    <property type="evidence" value="ECO:0007669"/>
    <property type="project" value="UniProtKB-EC"/>
</dbReference>
<feature type="site" description="Transition state stabilizer" evidence="12">
    <location>
        <position position="113"/>
    </location>
</feature>
<dbReference type="GO" id="GO:0006979">
    <property type="term" value="P:response to oxidative stress"/>
    <property type="evidence" value="ECO:0007669"/>
    <property type="project" value="InterPro"/>
</dbReference>
<reference evidence="15" key="1">
    <citation type="journal article" date="2019" name="Gigascience">
        <title>De novo genome assembly of the endangered Acer yangbiense, a plant species with extremely small populations endemic to Yunnan Province, China.</title>
        <authorList>
            <person name="Yang J."/>
            <person name="Wariss H.M."/>
            <person name="Tao L."/>
            <person name="Zhang R."/>
            <person name="Yun Q."/>
            <person name="Hollingsworth P."/>
            <person name="Dao Z."/>
            <person name="Luo G."/>
            <person name="Guo H."/>
            <person name="Ma Y."/>
            <person name="Sun W."/>
        </authorList>
    </citation>
    <scope>NUCLEOTIDE SEQUENCE [LARGE SCALE GENOMIC DNA]</scope>
    <source>
        <strain evidence="15">cv. br00</strain>
    </source>
</reference>
<keyword evidence="5" id="KW-0575">Peroxidase</keyword>
<dbReference type="PROSITE" id="PS00436">
    <property type="entry name" value="PEROXIDASE_2"/>
    <property type="match status" value="1"/>
</dbReference>
<comment type="catalytic activity">
    <reaction evidence="1">
        <text>2 a phenolic donor + H2O2 = 2 a phenolic radical donor + 2 H2O</text>
        <dbReference type="Rhea" id="RHEA:56136"/>
        <dbReference type="ChEBI" id="CHEBI:15377"/>
        <dbReference type="ChEBI" id="CHEBI:16240"/>
        <dbReference type="ChEBI" id="CHEBI:139520"/>
        <dbReference type="ChEBI" id="CHEBI:139521"/>
        <dbReference type="EC" id="1.11.1.7"/>
    </reaction>
</comment>
<evidence type="ECO:0000256" key="6">
    <source>
        <dbReference type="ARBA" id="ARBA00022617"/>
    </source>
</evidence>
<dbReference type="GO" id="GO:0020037">
    <property type="term" value="F:heme binding"/>
    <property type="evidence" value="ECO:0007669"/>
    <property type="project" value="InterPro"/>
</dbReference>
<evidence type="ECO:0000256" key="10">
    <source>
        <dbReference type="PIRSR" id="PIRSR600823-1"/>
    </source>
</evidence>
<dbReference type="InterPro" id="IPR010255">
    <property type="entry name" value="Haem_peroxidase_sf"/>
</dbReference>
<gene>
    <name evidence="14" type="ORF">DKX38_018181</name>
</gene>
<comment type="caution">
    <text evidence="14">The sequence shown here is derived from an EMBL/GenBank/DDBJ whole genome shotgun (WGS) entry which is preliminary data.</text>
</comment>
<dbReference type="InterPro" id="IPR002016">
    <property type="entry name" value="Haem_peroxidase"/>
</dbReference>
<evidence type="ECO:0000259" key="13">
    <source>
        <dbReference type="PROSITE" id="PS50873"/>
    </source>
</evidence>
<dbReference type="GO" id="GO:0046872">
    <property type="term" value="F:metal ion binding"/>
    <property type="evidence" value="ECO:0007669"/>
    <property type="project" value="UniProtKB-KW"/>
</dbReference>